<dbReference type="AlphaFoldDB" id="A0A4V1A2Q9"/>
<dbReference type="EMBL" id="CP036528">
    <property type="protein sequence ID" value="QBK24610.1"/>
    <property type="molecule type" value="Genomic_DNA"/>
</dbReference>
<reference evidence="1 2" key="1">
    <citation type="submission" date="2019-02" db="EMBL/GenBank/DDBJ databases">
        <title>Ureibacillus thermophilus.</title>
        <authorList>
            <person name="Sunny J.S."/>
            <person name="Natarajan A."/>
            <person name="Saleena L.M."/>
        </authorList>
    </citation>
    <scope>NUCLEOTIDE SEQUENCE [LARGE SCALE GENOMIC DNA]</scope>
    <source>
        <strain evidence="1 2">LM102</strain>
    </source>
</reference>
<dbReference type="KEGG" id="uth:DKZ56_01035"/>
<evidence type="ECO:0000313" key="2">
    <source>
        <dbReference type="Proteomes" id="UP000291151"/>
    </source>
</evidence>
<organism evidence="1 2">
    <name type="scientific">Ureibacillus thermophilus</name>
    <dbReference type="NCBI Taxonomy" id="367743"/>
    <lineage>
        <taxon>Bacteria</taxon>
        <taxon>Bacillati</taxon>
        <taxon>Bacillota</taxon>
        <taxon>Bacilli</taxon>
        <taxon>Bacillales</taxon>
        <taxon>Caryophanaceae</taxon>
        <taxon>Ureibacillus</taxon>
    </lineage>
</organism>
<proteinExistence type="predicted"/>
<protein>
    <submittedName>
        <fullName evidence="1">Uncharacterized protein</fullName>
    </submittedName>
</protein>
<name>A0A4V1A2Q9_9BACL</name>
<dbReference type="Proteomes" id="UP000291151">
    <property type="component" value="Chromosome"/>
</dbReference>
<evidence type="ECO:0000313" key="1">
    <source>
        <dbReference type="EMBL" id="QBK24610.1"/>
    </source>
</evidence>
<accession>A0A4V1A2Q9</accession>
<gene>
    <name evidence="1" type="ORF">DKZ56_01035</name>
</gene>
<dbReference type="RefSeq" id="WP_208650884.1">
    <property type="nucleotide sequence ID" value="NZ_CP036528.1"/>
</dbReference>
<keyword evidence="2" id="KW-1185">Reference proteome</keyword>
<sequence>MEWRAKTPEFQRLKFNVTDCIKKRFYNIGYCYRNNTSKYYVSSLQNFCNKMKHGTLIDNSWAIAGKSRKIAISFMEVKAYNYFSESIQLQIQGLIEERNMLL</sequence>